<feature type="coiled-coil region" evidence="1">
    <location>
        <begin position="197"/>
        <end position="224"/>
    </location>
</feature>
<proteinExistence type="predicted"/>
<dbReference type="RefSeq" id="XP_037192761.1">
    <property type="nucleotide sequence ID" value="XM_037335666.1"/>
</dbReference>
<dbReference type="AlphaFoldDB" id="A0A8H6AUT1"/>
<organism evidence="2 3">
    <name type="scientific">Botrytis fragariae</name>
    <dbReference type="NCBI Taxonomy" id="1964551"/>
    <lineage>
        <taxon>Eukaryota</taxon>
        <taxon>Fungi</taxon>
        <taxon>Dikarya</taxon>
        <taxon>Ascomycota</taxon>
        <taxon>Pezizomycotina</taxon>
        <taxon>Leotiomycetes</taxon>
        <taxon>Helotiales</taxon>
        <taxon>Sclerotiniaceae</taxon>
        <taxon>Botrytis</taxon>
    </lineage>
</organism>
<dbReference type="OrthoDB" id="4187949at2759"/>
<keyword evidence="1" id="KW-0175">Coiled coil</keyword>
<comment type="caution">
    <text evidence="2">The sequence shown here is derived from an EMBL/GenBank/DDBJ whole genome shotgun (WGS) entry which is preliminary data.</text>
</comment>
<sequence>MPADSKQCTKKLSHHTLLSCYTPIKTHPMLSKILISMVCEDGVELLSPCGNYRCHSRQHSISERRGTGYEPQTPRFSYCVAQFIGQNVIKFPGFRSASSSTIFGCYRCGCNTAGLSSCRTLGTLYFSSDATSMSEPHCDKTHTDDSHLPKGGCRFILLHPESKQLRCACVGFASNRSIPGSLCQCGHQAVYHNSDPESSSKEELDALKLRISTLEGELDRERRIGRGGLFDRLIKVEELVEKENLEHEVEIRNIHRGIGGLWQNVGLLNKRTPYYDDRIEALVDDVHRIHARMIELDDASMKVEDRVDALENDSARTLAPSKRIRRRKPSTPPTANLQIAIENTTSSGEGDAIGDFKVPINGFVSGQEFPERDLSGDRCGTFSWTVHVSLMPTSSQPFPFEKDTAAYKRCLSRGLHQKIAVSDTNSDSFKEAVSSAFAPILRGRPWQPLVAKICDVKNLRGLPMLRQLDEQLAFSDYDVDFLKKYCAVLDGFGQIEDLYIAMTEDTITWVEMRELEQFLPGLESAWSHSAYLDGTRVHIPLQAMKDESSEATASKQKSADDILLSLPAAENSTSSIMLKRHASRISRTSSFDSSIEGEKPRTKLRQLYNGAGVDIGRCAKIV</sequence>
<accession>A0A8H6AUT1</accession>
<gene>
    <name evidence="2" type="ORF">Bfra_005282</name>
</gene>
<reference evidence="2 3" key="1">
    <citation type="journal article" date="2020" name="Phytopathology">
        <title>A high-quality genome resource of Botrytis fragariae, a new and rapidly spreading fungal pathogen causing strawberry gray mold in the U.S.A.</title>
        <authorList>
            <person name="Wu Y."/>
            <person name="Saski C.A."/>
            <person name="Schnabel G."/>
            <person name="Xiao S."/>
            <person name="Hu M."/>
        </authorList>
    </citation>
    <scope>NUCLEOTIDE SEQUENCE [LARGE SCALE GENOMIC DNA]</scope>
    <source>
        <strain evidence="2 3">BVB16</strain>
    </source>
</reference>
<evidence type="ECO:0000313" key="3">
    <source>
        <dbReference type="Proteomes" id="UP000531561"/>
    </source>
</evidence>
<protein>
    <submittedName>
        <fullName evidence="2">Uncharacterized protein</fullName>
    </submittedName>
</protein>
<dbReference type="EMBL" id="JABFCT010000008">
    <property type="protein sequence ID" value="KAF5873815.1"/>
    <property type="molecule type" value="Genomic_DNA"/>
</dbReference>
<dbReference type="Proteomes" id="UP000531561">
    <property type="component" value="Unassembled WGS sequence"/>
</dbReference>
<keyword evidence="3" id="KW-1185">Reference proteome</keyword>
<evidence type="ECO:0000313" key="2">
    <source>
        <dbReference type="EMBL" id="KAF5873815.1"/>
    </source>
</evidence>
<evidence type="ECO:0000256" key="1">
    <source>
        <dbReference type="SAM" id="Coils"/>
    </source>
</evidence>
<dbReference type="GeneID" id="59259358"/>
<name>A0A8H6AUT1_9HELO</name>